<dbReference type="OrthoDB" id="6149629at2759"/>
<dbReference type="Pfam" id="PF08403">
    <property type="entry name" value="AA_permease_N"/>
    <property type="match status" value="1"/>
</dbReference>
<protein>
    <recommendedName>
        <fullName evidence="4">Amino acid permease N-terminal domain-containing protein</fullName>
    </recommendedName>
</protein>
<sequence length="224" mass="24440">FVFWHKMDLGGEELKKSGSRFQVARVNTINKDDQSDPDQDSEELQEVFTEKVKSDIQPDNKICSGKQSTDLRKLDTNIANANINPSGGRESVGNGPESPCATFSISGDSLRSRGSDGYNKTNGAMNTIEALPCVDHYRNIFSATGGGLRTRPTLAELHEELDDEDHRGNKKDAGSGYEGTKTDSPLAGDKVQIAAPVRFGWIQGVLLELSGASCFLKITRGHHW</sequence>
<keyword evidence="2" id="KW-0813">Transport</keyword>
<dbReference type="Proteomes" id="UP000678393">
    <property type="component" value="Unassembled WGS sequence"/>
</dbReference>
<comment type="subcellular location">
    <subcellularLocation>
        <location evidence="1">Cell membrane</location>
        <topology evidence="1">Multi-pass membrane protein</topology>
    </subcellularLocation>
</comment>
<feature type="domain" description="Amino acid permease N-terminal" evidence="4">
    <location>
        <begin position="117"/>
        <end position="166"/>
    </location>
</feature>
<feature type="non-terminal residue" evidence="5">
    <location>
        <position position="224"/>
    </location>
</feature>
<dbReference type="AlphaFoldDB" id="A0A8S3YXS8"/>
<feature type="compositionally biased region" description="Basic and acidic residues" evidence="3">
    <location>
        <begin position="164"/>
        <end position="173"/>
    </location>
</feature>
<organism evidence="5 6">
    <name type="scientific">Candidula unifasciata</name>
    <dbReference type="NCBI Taxonomy" id="100452"/>
    <lineage>
        <taxon>Eukaryota</taxon>
        <taxon>Metazoa</taxon>
        <taxon>Spiralia</taxon>
        <taxon>Lophotrochozoa</taxon>
        <taxon>Mollusca</taxon>
        <taxon>Gastropoda</taxon>
        <taxon>Heterobranchia</taxon>
        <taxon>Euthyneura</taxon>
        <taxon>Panpulmonata</taxon>
        <taxon>Eupulmonata</taxon>
        <taxon>Stylommatophora</taxon>
        <taxon>Helicina</taxon>
        <taxon>Helicoidea</taxon>
        <taxon>Geomitridae</taxon>
        <taxon>Candidula</taxon>
    </lineage>
</organism>
<feature type="region of interest" description="Disordered" evidence="3">
    <location>
        <begin position="81"/>
        <end position="118"/>
    </location>
</feature>
<dbReference type="InterPro" id="IPR013612">
    <property type="entry name" value="AA_permease_N"/>
</dbReference>
<feature type="region of interest" description="Disordered" evidence="3">
    <location>
        <begin position="159"/>
        <end position="186"/>
    </location>
</feature>
<evidence type="ECO:0000256" key="2">
    <source>
        <dbReference type="ARBA" id="ARBA00022448"/>
    </source>
</evidence>
<evidence type="ECO:0000313" key="6">
    <source>
        <dbReference type="Proteomes" id="UP000678393"/>
    </source>
</evidence>
<evidence type="ECO:0000256" key="3">
    <source>
        <dbReference type="SAM" id="MobiDB-lite"/>
    </source>
</evidence>
<name>A0A8S3YXS8_9EUPU</name>
<gene>
    <name evidence="5" type="ORF">CUNI_LOCUS6576</name>
</gene>
<dbReference type="GO" id="GO:0005886">
    <property type="term" value="C:plasma membrane"/>
    <property type="evidence" value="ECO:0007669"/>
    <property type="project" value="UniProtKB-SubCell"/>
</dbReference>
<proteinExistence type="predicted"/>
<keyword evidence="6" id="KW-1185">Reference proteome</keyword>
<comment type="caution">
    <text evidence="5">The sequence shown here is derived from an EMBL/GenBank/DDBJ whole genome shotgun (WGS) entry which is preliminary data.</text>
</comment>
<evidence type="ECO:0000313" key="5">
    <source>
        <dbReference type="EMBL" id="CAG5121018.1"/>
    </source>
</evidence>
<dbReference type="EMBL" id="CAJHNH020001006">
    <property type="protein sequence ID" value="CAG5121018.1"/>
    <property type="molecule type" value="Genomic_DNA"/>
</dbReference>
<evidence type="ECO:0000259" key="4">
    <source>
        <dbReference type="Pfam" id="PF08403"/>
    </source>
</evidence>
<reference evidence="5" key="1">
    <citation type="submission" date="2021-04" db="EMBL/GenBank/DDBJ databases">
        <authorList>
            <consortium name="Molecular Ecology Group"/>
        </authorList>
    </citation>
    <scope>NUCLEOTIDE SEQUENCE</scope>
</reference>
<accession>A0A8S3YXS8</accession>
<evidence type="ECO:0000256" key="1">
    <source>
        <dbReference type="ARBA" id="ARBA00004651"/>
    </source>
</evidence>